<comment type="function">
    <text evidence="11">Catalyzes the oxidation of L-aspartate to iminoaspartate.</text>
</comment>
<dbReference type="Proteomes" id="UP000005631">
    <property type="component" value="Chromosome"/>
</dbReference>
<dbReference type="eggNOG" id="COG0029">
    <property type="taxonomic scope" value="Bacteria"/>
</dbReference>
<evidence type="ECO:0000256" key="1">
    <source>
        <dbReference type="ARBA" id="ARBA00001974"/>
    </source>
</evidence>
<proteinExistence type="inferred from homology"/>
<evidence type="ECO:0000256" key="9">
    <source>
        <dbReference type="ARBA" id="ARBA00048305"/>
    </source>
</evidence>
<dbReference type="InterPro" id="IPR037099">
    <property type="entry name" value="Fum_R/Succ_DH_flav-like_C_sf"/>
</dbReference>
<dbReference type="STRING" id="926562.Oweho_3450"/>
<dbReference type="GO" id="GO:0009435">
    <property type="term" value="P:NAD+ biosynthetic process"/>
    <property type="evidence" value="ECO:0007669"/>
    <property type="project" value="UniProtKB-UniPathway"/>
</dbReference>
<evidence type="ECO:0000313" key="15">
    <source>
        <dbReference type="EMBL" id="AEV34399.1"/>
    </source>
</evidence>
<evidence type="ECO:0000256" key="3">
    <source>
        <dbReference type="ARBA" id="ARBA00008562"/>
    </source>
</evidence>
<keyword evidence="5 11" id="KW-0285">Flavoprotein</keyword>
<comment type="subcellular location">
    <subcellularLocation>
        <location evidence="11">Cytoplasm</location>
    </subcellularLocation>
</comment>
<dbReference type="InterPro" id="IPR015939">
    <property type="entry name" value="Fum_Rdtase/Succ_DH_flav-like_C"/>
</dbReference>
<feature type="domain" description="Fumarate reductase/succinate dehydrogenase flavoprotein-like C-terminal" evidence="14">
    <location>
        <begin position="428"/>
        <end position="506"/>
    </location>
</feature>
<organism evidence="15 16">
    <name type="scientific">Owenweeksia hongkongensis (strain DSM 17368 / CIP 108786 / JCM 12287 / NRRL B-23963 / UST20020801)</name>
    <dbReference type="NCBI Taxonomy" id="926562"/>
    <lineage>
        <taxon>Bacteria</taxon>
        <taxon>Pseudomonadati</taxon>
        <taxon>Bacteroidota</taxon>
        <taxon>Flavobacteriia</taxon>
        <taxon>Flavobacteriales</taxon>
        <taxon>Owenweeksiaceae</taxon>
        <taxon>Owenweeksia</taxon>
    </lineage>
</organism>
<dbReference type="EC" id="1.4.3.16" evidence="4 10"/>
<dbReference type="AlphaFoldDB" id="G8R5T3"/>
<dbReference type="NCBIfam" id="TIGR00551">
    <property type="entry name" value="nadB"/>
    <property type="match status" value="1"/>
</dbReference>
<keyword evidence="12" id="KW-0472">Membrane</keyword>
<dbReference type="OrthoDB" id="9806724at2"/>
<evidence type="ECO:0000256" key="8">
    <source>
        <dbReference type="ARBA" id="ARBA00023002"/>
    </source>
</evidence>
<dbReference type="InterPro" id="IPR036188">
    <property type="entry name" value="FAD/NAD-bd_sf"/>
</dbReference>
<keyword evidence="16" id="KW-1185">Reference proteome</keyword>
<accession>G8R5T3</accession>
<comment type="catalytic activity">
    <reaction evidence="9">
        <text>L-aspartate + O2 = iminosuccinate + H2O2</text>
        <dbReference type="Rhea" id="RHEA:25876"/>
        <dbReference type="ChEBI" id="CHEBI:15379"/>
        <dbReference type="ChEBI" id="CHEBI:16240"/>
        <dbReference type="ChEBI" id="CHEBI:29991"/>
        <dbReference type="ChEBI" id="CHEBI:77875"/>
        <dbReference type="EC" id="1.4.3.16"/>
    </reaction>
    <physiologicalReaction direction="left-to-right" evidence="9">
        <dbReference type="Rhea" id="RHEA:25877"/>
    </physiologicalReaction>
</comment>
<dbReference type="InterPro" id="IPR027477">
    <property type="entry name" value="Succ_DH/fumarate_Rdtase_cat_sf"/>
</dbReference>
<evidence type="ECO:0000256" key="5">
    <source>
        <dbReference type="ARBA" id="ARBA00022630"/>
    </source>
</evidence>
<dbReference type="KEGG" id="oho:Oweho_3450"/>
<evidence type="ECO:0000256" key="12">
    <source>
        <dbReference type="SAM" id="Phobius"/>
    </source>
</evidence>
<keyword evidence="7 11" id="KW-0274">FAD</keyword>
<reference evidence="15 16" key="1">
    <citation type="journal article" date="2012" name="Stand. Genomic Sci.">
        <title>Genome sequence of the orange-pigmented seawater bacterium Owenweeksia hongkongensis type strain (UST20020801(T)).</title>
        <authorList>
            <person name="Riedel T."/>
            <person name="Held B."/>
            <person name="Nolan M."/>
            <person name="Lucas S."/>
            <person name="Lapidus A."/>
            <person name="Tice H."/>
            <person name="Del Rio T.G."/>
            <person name="Cheng J.F."/>
            <person name="Han C."/>
            <person name="Tapia R."/>
            <person name="Goodwin L.A."/>
            <person name="Pitluck S."/>
            <person name="Liolios K."/>
            <person name="Mavromatis K."/>
            <person name="Pagani I."/>
            <person name="Ivanova N."/>
            <person name="Mikhailova N."/>
            <person name="Pati A."/>
            <person name="Chen A."/>
            <person name="Palaniappan K."/>
            <person name="Rohde M."/>
            <person name="Tindall B.J."/>
            <person name="Detter J.C."/>
            <person name="Goker M."/>
            <person name="Woyke T."/>
            <person name="Bristow J."/>
            <person name="Eisen J.A."/>
            <person name="Markowitz V."/>
            <person name="Hugenholtz P."/>
            <person name="Klenk H.P."/>
            <person name="Kyrpides N.C."/>
        </authorList>
    </citation>
    <scope>NUCLEOTIDE SEQUENCE</scope>
    <source>
        <strain evidence="16">DSM 17368 / JCM 12287 / NRRL B-23963</strain>
    </source>
</reference>
<name>G8R5T3_OWEHD</name>
<dbReference type="InterPro" id="IPR003953">
    <property type="entry name" value="FAD-dep_OxRdtase_2_FAD-bd"/>
</dbReference>
<feature type="domain" description="FAD-dependent oxidoreductase 2 FAD-binding" evidence="13">
    <location>
        <begin position="7"/>
        <end position="383"/>
    </location>
</feature>
<dbReference type="PRINTS" id="PR00368">
    <property type="entry name" value="FADPNR"/>
</dbReference>
<feature type="transmembrane region" description="Helical" evidence="12">
    <location>
        <begin position="7"/>
        <end position="28"/>
    </location>
</feature>
<evidence type="ECO:0000256" key="11">
    <source>
        <dbReference type="RuleBase" id="RU362049"/>
    </source>
</evidence>
<evidence type="ECO:0000256" key="2">
    <source>
        <dbReference type="ARBA" id="ARBA00004950"/>
    </source>
</evidence>
<dbReference type="InterPro" id="IPR005288">
    <property type="entry name" value="NadB"/>
</dbReference>
<dbReference type="PANTHER" id="PTHR42716">
    <property type="entry name" value="L-ASPARTATE OXIDASE"/>
    <property type="match status" value="1"/>
</dbReference>
<dbReference type="Pfam" id="PF00890">
    <property type="entry name" value="FAD_binding_2"/>
    <property type="match status" value="1"/>
</dbReference>
<evidence type="ECO:0000259" key="13">
    <source>
        <dbReference type="Pfam" id="PF00890"/>
    </source>
</evidence>
<evidence type="ECO:0000256" key="4">
    <source>
        <dbReference type="ARBA" id="ARBA00012173"/>
    </source>
</evidence>
<dbReference type="Gene3D" id="3.50.50.60">
    <property type="entry name" value="FAD/NAD(P)-binding domain"/>
    <property type="match status" value="1"/>
</dbReference>
<dbReference type="SUPFAM" id="SSF46977">
    <property type="entry name" value="Succinate dehydrogenase/fumarate reductase flavoprotein C-terminal domain"/>
    <property type="match status" value="1"/>
</dbReference>
<evidence type="ECO:0000256" key="6">
    <source>
        <dbReference type="ARBA" id="ARBA00022642"/>
    </source>
</evidence>
<dbReference type="Pfam" id="PF02910">
    <property type="entry name" value="Succ_DH_flav_C"/>
    <property type="match status" value="1"/>
</dbReference>
<dbReference type="EMBL" id="CP003156">
    <property type="protein sequence ID" value="AEV34399.1"/>
    <property type="molecule type" value="Genomic_DNA"/>
</dbReference>
<dbReference type="PATRIC" id="fig|926562.3.peg.3469"/>
<comment type="similarity">
    <text evidence="3 11">Belongs to the FAD-dependent oxidoreductase 2 family. NadB subfamily.</text>
</comment>
<dbReference type="UniPathway" id="UPA00253">
    <property type="reaction ID" value="UER00326"/>
</dbReference>
<dbReference type="HOGENOM" id="CLU_014312_3_0_10"/>
<dbReference type="Gene3D" id="1.20.58.100">
    <property type="entry name" value="Fumarate reductase/succinate dehydrogenase flavoprotein-like, C-terminal domain"/>
    <property type="match status" value="1"/>
</dbReference>
<sequence length="512" mass="56534">MRSESHDIIVIGSGIAGLSFALHCSAFFPLRKIVVLSKALINESNTSCAQGGIAAVMNHLEDSYEQHIKDTLQAGDGLCDKRIVEMVVQKAPEEMRQLMQWGVNFDGNGNQPDLGKEGGHSTNRILHCRDHTGASIIEVLLRRCEEAANIELRKNHFVLELLKNNDLGMACTGAMVCSDDGVYAINGHYTMLATGGSGQVYSYTSNPEIATGDGFSLAMEIGTQLKNMAFVQFHPTVFYSPNEPNPFLISEAVRGYGAVLRNHRGEEFVYKYDSRGSLATRDVVARAIYNEIQESGEEHVWLDFRHFDTNDFALKFPTIAAYLINKNVDVRTEMVPVKPAAHYFCGGVITNKFGKTTVPHLLAAGECTCTGLHGANRLASNSLLEALVFAKNAAENLKTNFEELQFNHGGIPEINCSCSEMKYNGLKKNVQDIMDKSVGVIRTKPRLISARAKLMNLKHLLPKSDYSVKACELRIMVNVSLAVVEDSLQQTSNRGGFYRDDLNEKSEVKETL</sequence>
<dbReference type="FunFam" id="3.90.700.10:FF:000002">
    <property type="entry name" value="L-aspartate oxidase"/>
    <property type="match status" value="1"/>
</dbReference>
<keyword evidence="12" id="KW-0812">Transmembrane</keyword>
<keyword evidence="12" id="KW-1133">Transmembrane helix</keyword>
<evidence type="ECO:0000313" key="16">
    <source>
        <dbReference type="Proteomes" id="UP000005631"/>
    </source>
</evidence>
<dbReference type="PANTHER" id="PTHR42716:SF2">
    <property type="entry name" value="L-ASPARTATE OXIDASE, CHLOROPLASTIC"/>
    <property type="match status" value="1"/>
</dbReference>
<keyword evidence="8 11" id="KW-0560">Oxidoreductase</keyword>
<comment type="cofactor">
    <cofactor evidence="1 11">
        <name>FAD</name>
        <dbReference type="ChEBI" id="CHEBI:57692"/>
    </cofactor>
</comment>
<gene>
    <name evidence="15" type="ordered locus">Oweho_3450</name>
</gene>
<evidence type="ECO:0000256" key="10">
    <source>
        <dbReference type="NCBIfam" id="TIGR00551"/>
    </source>
</evidence>
<dbReference type="SUPFAM" id="SSF56425">
    <property type="entry name" value="Succinate dehydrogenase/fumarate reductase flavoprotein, catalytic domain"/>
    <property type="match status" value="1"/>
</dbReference>
<dbReference type="GO" id="GO:0005737">
    <property type="term" value="C:cytoplasm"/>
    <property type="evidence" value="ECO:0007669"/>
    <property type="project" value="UniProtKB-SubCell"/>
</dbReference>
<dbReference type="SUPFAM" id="SSF51905">
    <property type="entry name" value="FAD/NAD(P)-binding domain"/>
    <property type="match status" value="1"/>
</dbReference>
<dbReference type="GO" id="GO:0008734">
    <property type="term" value="F:L-aspartate oxidase activity"/>
    <property type="evidence" value="ECO:0007669"/>
    <property type="project" value="UniProtKB-UniRule"/>
</dbReference>
<protein>
    <recommendedName>
        <fullName evidence="4 10">L-aspartate oxidase</fullName>
        <ecNumber evidence="4 10">1.4.3.16</ecNumber>
    </recommendedName>
</protein>
<comment type="pathway">
    <text evidence="2 11">Cofactor biosynthesis; NAD(+) biosynthesis; iminoaspartate from L-aspartate (oxidase route): step 1/1.</text>
</comment>
<evidence type="ECO:0000259" key="14">
    <source>
        <dbReference type="Pfam" id="PF02910"/>
    </source>
</evidence>
<dbReference type="RefSeq" id="WP_014203746.1">
    <property type="nucleotide sequence ID" value="NC_016599.1"/>
</dbReference>
<evidence type="ECO:0000256" key="7">
    <source>
        <dbReference type="ARBA" id="ARBA00022827"/>
    </source>
</evidence>
<keyword evidence="6 11" id="KW-0662">Pyridine nucleotide biosynthesis</keyword>
<dbReference type="Gene3D" id="3.90.700.10">
    <property type="entry name" value="Succinate dehydrogenase/fumarate reductase flavoprotein, catalytic domain"/>
    <property type="match status" value="1"/>
</dbReference>